<dbReference type="InterPro" id="IPR029035">
    <property type="entry name" value="DHS-like_NAD/FAD-binding_dom"/>
</dbReference>
<dbReference type="OrthoDB" id="2077946at2"/>
<dbReference type="Gene3D" id="3.40.50.1220">
    <property type="entry name" value="TPP-binding domain"/>
    <property type="match status" value="1"/>
</dbReference>
<dbReference type="SUPFAM" id="SSF52467">
    <property type="entry name" value="DHS-like NAD/FAD-binding domain"/>
    <property type="match status" value="1"/>
</dbReference>
<evidence type="ECO:0000313" key="1">
    <source>
        <dbReference type="EMBL" id="PVZ64997.1"/>
    </source>
</evidence>
<keyword evidence="2" id="KW-1185">Reference proteome</keyword>
<dbReference type="RefSeq" id="WP_116688752.1">
    <property type="nucleotide sequence ID" value="NZ_CAWNYD010000011.1"/>
</dbReference>
<reference evidence="1 2" key="1">
    <citation type="submission" date="2018-04" db="EMBL/GenBank/DDBJ databases">
        <title>Thalassorhabdus spongiae gen. nov., sp. nov., isolated from a marine sponge in South-West Iceland.</title>
        <authorList>
            <person name="Knobloch S."/>
            <person name="Daussin A."/>
            <person name="Johannsson R."/>
            <person name="Marteinsson V.T."/>
        </authorList>
    </citation>
    <scope>NUCLEOTIDE SEQUENCE [LARGE SCALE GENOMIC DNA]</scope>
    <source>
        <strain evidence="1 2">Hp12</strain>
    </source>
</reference>
<accession>A0A2V1GXU9</accession>
<dbReference type="AlphaFoldDB" id="A0A2V1GXU9"/>
<dbReference type="Proteomes" id="UP000244906">
    <property type="component" value="Unassembled WGS sequence"/>
</dbReference>
<proteinExistence type="predicted"/>
<organism evidence="1 2">
    <name type="scientific">Pelagibaculum spongiae</name>
    <dbReference type="NCBI Taxonomy" id="2080658"/>
    <lineage>
        <taxon>Bacteria</taxon>
        <taxon>Pseudomonadati</taxon>
        <taxon>Pseudomonadota</taxon>
        <taxon>Gammaproteobacteria</taxon>
        <taxon>Oceanospirillales</taxon>
        <taxon>Pelagibaculum</taxon>
    </lineage>
</organism>
<name>A0A2V1GXU9_9GAMM</name>
<comment type="caution">
    <text evidence="1">The sequence shown here is derived from an EMBL/GenBank/DDBJ whole genome shotgun (WGS) entry which is preliminary data.</text>
</comment>
<dbReference type="EMBL" id="QDDL01000011">
    <property type="protein sequence ID" value="PVZ64997.1"/>
    <property type="molecule type" value="Genomic_DNA"/>
</dbReference>
<gene>
    <name evidence="1" type="ORF">DC094_19245</name>
</gene>
<protein>
    <submittedName>
        <fullName evidence="1">Uncharacterized protein</fullName>
    </submittedName>
</protein>
<sequence length="1258" mass="144255">MRFIEDGPSIPDELLIARDEGNVVFFCGAGVSQNDAELPDFFSLVGNVCRSLGITEHDAIQKQIEIGSKDSDKITIKCSGDRAFGLLEKDFFLDDIEHEVAKALKPKKLETHPEECYRSHKILLDLATTPNNDLQLVTTNFDRLFEDALGKKDSGKYCHLPPRLPSIRHGQALNGITYLHGRVNKEYDSSDKEGQGFILTSAQYGRAYLAHGWATDFFKDILVNFTVVFVGYSADDPPIQYLLEALNQTNRRNKIYAFAQGSEASVISDWASKGAKGIIFQEYDQLWDSLSEWAARARNPQKWIQKIAVLAKKGPQNLQPYERGQVAHLVSSTDGAKAFAQTSPTAEWLYVFDKNIRLKILDLSPSSELEATAFQNWYKLDSDNIEAKISSYDFTPPKVNLNWDAFEIFATDSFFNEEKYENIFYGENSKQTKKLPERLDYLCRWLASVSNQYEALTWVARKKELHPNIITSLRFKLLQPDSFNEPYKQAWTLLLSHVDLIADEAPLLRQSALAQEASAIGWNLLTLTKLASEISPILVCKPYSDESLFSPKREDDLIKHLGITISFPPTYLPTPENHNLLNFLDIFIRKLLSVKKLYEVINQQLPRVPRLDFSPLSHAKLNYNRQSLTNHLKCCAQLFSLAYSYKPKETLVHLISWPTDDPIFFQLKVWCFLYLPKKYPKQALDFILSAHQHFLEEPSYYSDLTKVASHYWKDFSPAELYIIENVLSKEVSKRDLEEEPGARVLASRVYHFVQLIDGEQHRLSDVFHDKMEHIGQKIQAKERPALNPIETRVGFIRQEESCDALQDLALEKVIKKAKKISKIDFYQFEETDPWSGYCKSETDNAINALILELENTENGQPFDEWPWKKFFSSTARENFPQTNYARSLKLIKKLQPNHKILFVEEITDWLEAQVLNSNLTETNIVEVISDILTDLYEFATLYPHDITSQTAVDWFHDSCNFFTGKLAKLLVNAANEHDTNWQNVATLLINYPMPLARYGIAYFSAALNSLLTTQKSWVEKHLYKLIENPEKKEAFCVGALVAHNQSSIAKAPDIMQDVLLQALNSAALLEGQTLEMTCSLLLNVWAAEKGNKETKITDSFVRQCLVINNKQFRHLTIQQIEMWLRSDSEQNTLSIPCIVDFFKSVWPKHKHCRSNKITCNLIEVLLWSGEFFPELYPAISPVLTKMTDATDLPAYLAGSSRALCSHAIQFFELFEKILPEDESKWPYEMSHFFIELERHAPSLTDKPRFQILRAKCIS</sequence>
<dbReference type="Pfam" id="PF13289">
    <property type="entry name" value="SIR2_2"/>
    <property type="match status" value="1"/>
</dbReference>
<evidence type="ECO:0000313" key="2">
    <source>
        <dbReference type="Proteomes" id="UP000244906"/>
    </source>
</evidence>